<feature type="compositionally biased region" description="Basic and acidic residues" evidence="1">
    <location>
        <begin position="1"/>
        <end position="15"/>
    </location>
</feature>
<dbReference type="InterPro" id="IPR013702">
    <property type="entry name" value="FIST_domain_N"/>
</dbReference>
<gene>
    <name evidence="4" type="ORF">HHL25_20165</name>
</gene>
<feature type="domain" description="FIST" evidence="2">
    <location>
        <begin position="48"/>
        <end position="249"/>
    </location>
</feature>
<feature type="domain" description="FIST C-domain" evidence="3">
    <location>
        <begin position="250"/>
        <end position="380"/>
    </location>
</feature>
<evidence type="ECO:0000313" key="4">
    <source>
        <dbReference type="EMBL" id="NML76453.1"/>
    </source>
</evidence>
<evidence type="ECO:0000259" key="2">
    <source>
        <dbReference type="SMART" id="SM00897"/>
    </source>
</evidence>
<dbReference type="InterPro" id="IPR019494">
    <property type="entry name" value="FIST_C"/>
</dbReference>
<evidence type="ECO:0000259" key="3">
    <source>
        <dbReference type="SMART" id="SM01204"/>
    </source>
</evidence>
<reference evidence="4 5" key="1">
    <citation type="submission" date="2020-04" db="EMBL/GenBank/DDBJ databases">
        <title>Rhizobium sp. S-51 isolated from soil.</title>
        <authorList>
            <person name="Dahal R.H."/>
        </authorList>
    </citation>
    <scope>NUCLEOTIDE SEQUENCE [LARGE SCALE GENOMIC DNA]</scope>
    <source>
        <strain evidence="4 5">S-51</strain>
    </source>
</reference>
<dbReference type="Pfam" id="PF08495">
    <property type="entry name" value="FIST"/>
    <property type="match status" value="1"/>
</dbReference>
<dbReference type="Proteomes" id="UP000541470">
    <property type="component" value="Unassembled WGS sequence"/>
</dbReference>
<protein>
    <submittedName>
        <fullName evidence="4">FIST domain containing protein</fullName>
    </submittedName>
</protein>
<accession>A0A7Y0FXD5</accession>
<proteinExistence type="predicted"/>
<keyword evidence="5" id="KW-1185">Reference proteome</keyword>
<evidence type="ECO:0000313" key="5">
    <source>
        <dbReference type="Proteomes" id="UP000541470"/>
    </source>
</evidence>
<name>A0A7Y0FXD5_9HYPH</name>
<dbReference type="EMBL" id="JABBGK010000006">
    <property type="protein sequence ID" value="NML76453.1"/>
    <property type="molecule type" value="Genomic_DNA"/>
</dbReference>
<organism evidence="4 5">
    <name type="scientific">Rhizobium terricola</name>
    <dbReference type="NCBI Taxonomy" id="2728849"/>
    <lineage>
        <taxon>Bacteria</taxon>
        <taxon>Pseudomonadati</taxon>
        <taxon>Pseudomonadota</taxon>
        <taxon>Alphaproteobacteria</taxon>
        <taxon>Hyphomicrobiales</taxon>
        <taxon>Rhizobiaceae</taxon>
        <taxon>Rhizobium/Agrobacterium group</taxon>
        <taxon>Rhizobium</taxon>
    </lineage>
</organism>
<dbReference type="SMART" id="SM00897">
    <property type="entry name" value="FIST"/>
    <property type="match status" value="1"/>
</dbReference>
<dbReference type="PANTHER" id="PTHR40252:SF2">
    <property type="entry name" value="BLR0328 PROTEIN"/>
    <property type="match status" value="1"/>
</dbReference>
<feature type="region of interest" description="Disordered" evidence="1">
    <location>
        <begin position="1"/>
        <end position="22"/>
    </location>
</feature>
<dbReference type="AlphaFoldDB" id="A0A7Y0FXD5"/>
<dbReference type="PANTHER" id="PTHR40252">
    <property type="entry name" value="BLR0328 PROTEIN"/>
    <property type="match status" value="1"/>
</dbReference>
<evidence type="ECO:0000256" key="1">
    <source>
        <dbReference type="SAM" id="MobiDB-lite"/>
    </source>
</evidence>
<sequence length="397" mass="42996">MAGKPQAERPSDRPRPGLSEKPVLRAQTIAPDPVEAVAQLRKALLREDTGLVLLFCAPTYDLKSLESEIVSAFGQVPVAGCTTSGELGPLGYRSEGVAGISFSSRHFDIAAGCLDDLATFDIARGETFAKVLWSQLLGKSPRADDSNSFGVMLIDGMAMREEQVAQALQRGLGDVPLIGGSAGDDLQFGRAFILSDGVFRSDRAACILVSTDLPFRVFKNQHFEVLDERLVVTGADSTRRRVNEINGRPAAQEYARVLGISDPRLTPSDFAAWPVVIMIEGSNYVRSIQKINPDGSLTFYCAIEEGLVFRIGKGTDLLQSLERALQAVESVIGRPQALLTFDCILRKLEIAQTGLFDEVETLLAPRGAVGFNTYGEQYRGVHVNQTFVALAIGEETS</sequence>
<dbReference type="SMART" id="SM01204">
    <property type="entry name" value="FIST_C"/>
    <property type="match status" value="1"/>
</dbReference>
<dbReference type="Pfam" id="PF10442">
    <property type="entry name" value="FIST_C"/>
    <property type="match status" value="1"/>
</dbReference>
<comment type="caution">
    <text evidence="4">The sequence shown here is derived from an EMBL/GenBank/DDBJ whole genome shotgun (WGS) entry which is preliminary data.</text>
</comment>